<proteinExistence type="predicted"/>
<organism evidence="3 4">
    <name type="scientific">Streptomyces venezuelae</name>
    <dbReference type="NCBI Taxonomy" id="54571"/>
    <lineage>
        <taxon>Bacteria</taxon>
        <taxon>Bacillati</taxon>
        <taxon>Actinomycetota</taxon>
        <taxon>Actinomycetes</taxon>
        <taxon>Kitasatosporales</taxon>
        <taxon>Streptomycetaceae</taxon>
        <taxon>Streptomyces</taxon>
    </lineage>
</organism>
<dbReference type="AlphaFoldDB" id="A0A5P2B1E3"/>
<dbReference type="Gene3D" id="3.40.50.410">
    <property type="entry name" value="von Willebrand factor, type A domain"/>
    <property type="match status" value="1"/>
</dbReference>
<dbReference type="PANTHER" id="PTHR10166:SF37">
    <property type="entry name" value="STOLID, ISOFORM H"/>
    <property type="match status" value="1"/>
</dbReference>
<dbReference type="Pfam" id="PF13519">
    <property type="entry name" value="VWA_2"/>
    <property type="match status" value="1"/>
</dbReference>
<reference evidence="3 4" key="1">
    <citation type="submission" date="2018-05" db="EMBL/GenBank/DDBJ databases">
        <title>Streptomyces venezuelae.</title>
        <authorList>
            <person name="Kim W."/>
            <person name="Lee N."/>
            <person name="Cho B.-K."/>
        </authorList>
    </citation>
    <scope>NUCLEOTIDE SEQUENCE [LARGE SCALE GENOMIC DNA]</scope>
    <source>
        <strain evidence="3 4">ATCC 15068</strain>
    </source>
</reference>
<dbReference type="GO" id="GO:0005245">
    <property type="term" value="F:voltage-gated calcium channel activity"/>
    <property type="evidence" value="ECO:0007669"/>
    <property type="project" value="TreeGrafter"/>
</dbReference>
<evidence type="ECO:0000313" key="4">
    <source>
        <dbReference type="Proteomes" id="UP000324106"/>
    </source>
</evidence>
<feature type="transmembrane region" description="Helical" evidence="1">
    <location>
        <begin position="42"/>
        <end position="61"/>
    </location>
</feature>
<dbReference type="InterPro" id="IPR051173">
    <property type="entry name" value="Ca_channel_alpha-2/delta"/>
</dbReference>
<keyword evidence="1" id="KW-0812">Transmembrane</keyword>
<dbReference type="SUPFAM" id="SSF53300">
    <property type="entry name" value="vWA-like"/>
    <property type="match status" value="1"/>
</dbReference>
<evidence type="ECO:0000259" key="2">
    <source>
        <dbReference type="PROSITE" id="PS50234"/>
    </source>
</evidence>
<accession>A0A5P2B1E3</accession>
<name>A0A5P2B1E3_STRVZ</name>
<dbReference type="SMART" id="SM00327">
    <property type="entry name" value="VWA"/>
    <property type="match status" value="1"/>
</dbReference>
<keyword evidence="1" id="KW-1133">Transmembrane helix</keyword>
<feature type="domain" description="VWFA" evidence="2">
    <location>
        <begin position="433"/>
        <end position="620"/>
    </location>
</feature>
<dbReference type="Pfam" id="PF13531">
    <property type="entry name" value="SBP_bac_11"/>
    <property type="match status" value="1"/>
</dbReference>
<evidence type="ECO:0000313" key="3">
    <source>
        <dbReference type="EMBL" id="QES24265.1"/>
    </source>
</evidence>
<keyword evidence="1" id="KW-0472">Membrane</keyword>
<dbReference type="SUPFAM" id="SSF53850">
    <property type="entry name" value="Periplasmic binding protein-like II"/>
    <property type="match status" value="1"/>
</dbReference>
<dbReference type="OrthoDB" id="5621159at2"/>
<dbReference type="EMBL" id="CP029194">
    <property type="protein sequence ID" value="QES24265.1"/>
    <property type="molecule type" value="Genomic_DNA"/>
</dbReference>
<dbReference type="InterPro" id="IPR002035">
    <property type="entry name" value="VWF_A"/>
</dbReference>
<sequence>MRIVQQSFCAIKLDGHGCDGAGVRRDEGADVSRHPYGSRGKALWWTAGVGLLAILATFFGVRAATGGEERDCSVQLTVNSSTEKAELLADLAEEYGHARREFGGGECADVRVLEQSSGVAMEALAAGWDEKRDGMPEPQVWTPSSSLWLTLLTGKATAADRSVTVAEPVSLATSPLVIGMPRPMAQALGWPDRQVGWKDVLSLTKKGWGAFGHPEWGAFHLGKDNPRTSTSGLASTVAAFYAATGRSGDLTEADVRDPKAREFVAGVESGVLHYASDATVYMSNLAEADAAGTALSYTSAVPVQEQLLHLYNQGSPTGDPERIGKGRKPTVPLVAVHPADGTLMMDHPFIVLPSATDRQKAAAADFQDFLLEKSQQRRFQQLGFRDHQGTAGAELAASVGLRPAEKLTPIDPPAPAVLGRILDSWDDLRKKARVVMIMDVSGSMNQPAGEGRSRLEAAKSAAVKALDLYHPDDEVGLWAFSTETGGQAEPYRQILPPRRIADGKAGLVRAIGGLHAEGGTALYSTVRAAQRAVLAELDTDRINAVVLLTDGRNEYPADNDLDSLLRDIDAKNLERSVRVFTVAFSEQADFTVLQKIAKASKADAYDARDPAVIDKVMRSVISNF</sequence>
<dbReference type="GO" id="GO:0005891">
    <property type="term" value="C:voltage-gated calcium channel complex"/>
    <property type="evidence" value="ECO:0007669"/>
    <property type="project" value="TreeGrafter"/>
</dbReference>
<dbReference type="InterPro" id="IPR036465">
    <property type="entry name" value="vWFA_dom_sf"/>
</dbReference>
<dbReference type="Proteomes" id="UP000324106">
    <property type="component" value="Chromosome"/>
</dbReference>
<gene>
    <name evidence="3" type="ORF">DEJ46_38525</name>
</gene>
<dbReference type="PROSITE" id="PS50234">
    <property type="entry name" value="VWFA"/>
    <property type="match status" value="1"/>
</dbReference>
<protein>
    <submittedName>
        <fullName evidence="3">VWA domain-containing protein</fullName>
    </submittedName>
</protein>
<evidence type="ECO:0000256" key="1">
    <source>
        <dbReference type="SAM" id="Phobius"/>
    </source>
</evidence>
<dbReference type="PANTHER" id="PTHR10166">
    <property type="entry name" value="VOLTAGE-DEPENDENT CALCIUM CHANNEL SUBUNIT ALPHA-2/DELTA-RELATED"/>
    <property type="match status" value="1"/>
</dbReference>